<evidence type="ECO:0000256" key="1">
    <source>
        <dbReference type="SAM" id="MobiDB-lite"/>
    </source>
</evidence>
<dbReference type="EMBL" id="OW240919">
    <property type="protein sequence ID" value="CAH2313244.1"/>
    <property type="molecule type" value="Genomic_DNA"/>
</dbReference>
<name>A0AAD1SZ88_PELCU</name>
<sequence>VSTHSGSLDPSDGVRVPPGLFRRTNTKISSYPDQDVIVRRVDSTERTQQSIHQ</sequence>
<feature type="non-terminal residue" evidence="2">
    <location>
        <position position="53"/>
    </location>
</feature>
<evidence type="ECO:0000313" key="2">
    <source>
        <dbReference type="EMBL" id="CAH2313244.1"/>
    </source>
</evidence>
<dbReference type="AlphaFoldDB" id="A0AAD1SZ88"/>
<proteinExistence type="predicted"/>
<reference evidence="2" key="1">
    <citation type="submission" date="2022-03" db="EMBL/GenBank/DDBJ databases">
        <authorList>
            <person name="Alioto T."/>
            <person name="Alioto T."/>
            <person name="Gomez Garrido J."/>
        </authorList>
    </citation>
    <scope>NUCLEOTIDE SEQUENCE</scope>
</reference>
<feature type="non-terminal residue" evidence="2">
    <location>
        <position position="1"/>
    </location>
</feature>
<evidence type="ECO:0000313" key="3">
    <source>
        <dbReference type="Proteomes" id="UP001295444"/>
    </source>
</evidence>
<protein>
    <submittedName>
        <fullName evidence="2">Uncharacterized protein</fullName>
    </submittedName>
</protein>
<gene>
    <name evidence="2" type="ORF">PECUL_23A023296</name>
</gene>
<organism evidence="2 3">
    <name type="scientific">Pelobates cultripes</name>
    <name type="common">Western spadefoot toad</name>
    <dbReference type="NCBI Taxonomy" id="61616"/>
    <lineage>
        <taxon>Eukaryota</taxon>
        <taxon>Metazoa</taxon>
        <taxon>Chordata</taxon>
        <taxon>Craniata</taxon>
        <taxon>Vertebrata</taxon>
        <taxon>Euteleostomi</taxon>
        <taxon>Amphibia</taxon>
        <taxon>Batrachia</taxon>
        <taxon>Anura</taxon>
        <taxon>Pelobatoidea</taxon>
        <taxon>Pelobatidae</taxon>
        <taxon>Pelobates</taxon>
    </lineage>
</organism>
<feature type="region of interest" description="Disordered" evidence="1">
    <location>
        <begin position="1"/>
        <end position="27"/>
    </location>
</feature>
<keyword evidence="3" id="KW-1185">Reference proteome</keyword>
<dbReference type="Proteomes" id="UP001295444">
    <property type="component" value="Chromosome 08"/>
</dbReference>
<accession>A0AAD1SZ88</accession>